<keyword evidence="4 12" id="KW-0548">Nucleotidyltransferase</keyword>
<evidence type="ECO:0000259" key="14">
    <source>
        <dbReference type="PROSITE" id="PS50880"/>
    </source>
</evidence>
<comment type="similarity">
    <text evidence="12 13">Belongs to the DnaG primase family.</text>
</comment>
<proteinExistence type="inferred from homology"/>
<dbReference type="InterPro" id="IPR019475">
    <property type="entry name" value="DNA_primase_DnaB-bd"/>
</dbReference>
<dbReference type="CDD" id="cd03364">
    <property type="entry name" value="TOPRIM_DnaG_primases"/>
    <property type="match status" value="1"/>
</dbReference>
<dbReference type="Pfam" id="PF08275">
    <property type="entry name" value="DNAG_N"/>
    <property type="match status" value="1"/>
</dbReference>
<dbReference type="PANTHER" id="PTHR30313:SF2">
    <property type="entry name" value="DNA PRIMASE"/>
    <property type="match status" value="1"/>
</dbReference>
<evidence type="ECO:0000256" key="10">
    <source>
        <dbReference type="ARBA" id="ARBA00023125"/>
    </source>
</evidence>
<dbReference type="SUPFAM" id="SSF48024">
    <property type="entry name" value="N-terminal domain of DnaB helicase"/>
    <property type="match status" value="1"/>
</dbReference>
<feature type="zinc finger region" description="CHC2-type" evidence="12">
    <location>
        <begin position="40"/>
        <end position="64"/>
    </location>
</feature>
<evidence type="ECO:0000256" key="3">
    <source>
        <dbReference type="ARBA" id="ARBA00022679"/>
    </source>
</evidence>
<keyword evidence="9" id="KW-0460">Magnesium</keyword>
<gene>
    <name evidence="12 15" type="primary">dnaG</name>
    <name evidence="15" type="ORF">ACFPTR_12790</name>
</gene>
<evidence type="ECO:0000256" key="8">
    <source>
        <dbReference type="ARBA" id="ARBA00022833"/>
    </source>
</evidence>
<dbReference type="InterPro" id="IPR006171">
    <property type="entry name" value="TOPRIM_dom"/>
</dbReference>
<dbReference type="Gene3D" id="3.90.580.10">
    <property type="entry name" value="Zinc finger, CHC2-type domain"/>
    <property type="match status" value="1"/>
</dbReference>
<dbReference type="InterPro" id="IPR050219">
    <property type="entry name" value="DnaG_primase"/>
</dbReference>
<dbReference type="InterPro" id="IPR036977">
    <property type="entry name" value="DNA_primase_Znf_CHC2"/>
</dbReference>
<sequence>MGQFFSEETIANIMQAVDITDVIGEKVQLKKQGKDYIGLCPFHEEKTPSFSVSPDKQLYYCFGCQAGGNMITFVMETEGLSFHEAVVKLGKQAGIDISLPDRFHEKEKDSKTTRFIEAHELAARFFHHLLMNTEQGKVAYDYLMDRGISPDVMKQFQLGYAPKEQTVLKELLEKRQFDAQEMEECGLLRRVEATWELEDRFRHRIMFPIWNIDGKVVGFGGRIITDGQPKYVNTPETPIFKKNELLYGFHLARPFVRKKNRVILFEGYVDVLSSHLADLPYAIATLGTSLTKRQAQIIRRNTERITICYDGDRAGEDATLKAANLLQQEGLQVEIAILPEEEDPDQYIRTYGKERFQKEIIEAAVPLIVFKMHLFKKEKNLNDEGEKLQYVEEVLHEIASLSTSVEQDIYVRHLSEETSVSLEALKQELERKIRANHRTSHSTKTKNKRWQIAPLKRQSLRPAYQNAERMLLAHMMHDKSVAEAVKQKIGGHFPTEEYMAIAAYLYAFYAEGHPADPNAFLLYMEDKDLVQTATELLMLDRTNELSENELIDYMDQINNHLNWVKIEQIEQKLKEAERRQDLEEAVQLATQLIDMKKATQK</sequence>
<dbReference type="InterPro" id="IPR034151">
    <property type="entry name" value="TOPRIM_DnaG_bac"/>
</dbReference>
<dbReference type="InterPro" id="IPR002694">
    <property type="entry name" value="Znf_CHC2"/>
</dbReference>
<comment type="subunit">
    <text evidence="12">Monomer. Interacts with DnaB.</text>
</comment>
<dbReference type="Gene3D" id="3.40.1360.10">
    <property type="match status" value="1"/>
</dbReference>
<evidence type="ECO:0000256" key="13">
    <source>
        <dbReference type="PIRNR" id="PIRNR002811"/>
    </source>
</evidence>
<accession>A0ABW0UBL2</accession>
<reference evidence="16" key="1">
    <citation type="journal article" date="2019" name="Int. J. Syst. Evol. Microbiol.">
        <title>The Global Catalogue of Microorganisms (GCM) 10K type strain sequencing project: providing services to taxonomists for standard genome sequencing and annotation.</title>
        <authorList>
            <consortium name="The Broad Institute Genomics Platform"/>
            <consortium name="The Broad Institute Genome Sequencing Center for Infectious Disease"/>
            <person name="Wu L."/>
            <person name="Ma J."/>
        </authorList>
    </citation>
    <scope>NUCLEOTIDE SEQUENCE [LARGE SCALE GENOMIC DNA]</scope>
    <source>
        <strain evidence="16">CGMCC 1.15790</strain>
    </source>
</reference>
<comment type="caution">
    <text evidence="15">The sequence shown here is derived from an EMBL/GenBank/DDBJ whole genome shotgun (WGS) entry which is preliminary data.</text>
</comment>
<evidence type="ECO:0000256" key="11">
    <source>
        <dbReference type="ARBA" id="ARBA00023163"/>
    </source>
</evidence>
<dbReference type="PANTHER" id="PTHR30313">
    <property type="entry name" value="DNA PRIMASE"/>
    <property type="match status" value="1"/>
</dbReference>
<comment type="domain">
    <text evidence="12">Contains an N-terminal zinc-binding domain, a central core domain that contains the primase activity, and a C-terminal DnaB-binding domain.</text>
</comment>
<dbReference type="Pfam" id="PF10410">
    <property type="entry name" value="DnaB_bind"/>
    <property type="match status" value="1"/>
</dbReference>
<evidence type="ECO:0000256" key="12">
    <source>
        <dbReference type="HAMAP-Rule" id="MF_00974"/>
    </source>
</evidence>
<evidence type="ECO:0000256" key="7">
    <source>
        <dbReference type="ARBA" id="ARBA00022771"/>
    </source>
</evidence>
<dbReference type="InterPro" id="IPR013264">
    <property type="entry name" value="DNAG_N"/>
</dbReference>
<dbReference type="InterPro" id="IPR036185">
    <property type="entry name" value="DNA_heli_DnaB-like_N_sf"/>
</dbReference>
<keyword evidence="3 12" id="KW-0808">Transferase</keyword>
<evidence type="ECO:0000256" key="2">
    <source>
        <dbReference type="ARBA" id="ARBA00022515"/>
    </source>
</evidence>
<keyword evidence="2 12" id="KW-0639">Primosome</keyword>
<dbReference type="EC" id="2.7.7.101" evidence="12"/>
<dbReference type="Pfam" id="PF13155">
    <property type="entry name" value="Toprim_2"/>
    <property type="match status" value="1"/>
</dbReference>
<evidence type="ECO:0000256" key="1">
    <source>
        <dbReference type="ARBA" id="ARBA00022478"/>
    </source>
</evidence>
<dbReference type="Gene3D" id="3.90.980.10">
    <property type="entry name" value="DNA primase, catalytic core, N-terminal domain"/>
    <property type="match status" value="1"/>
</dbReference>
<name>A0ABW0UBL2_9BACI</name>
<dbReference type="PIRSF" id="PIRSF002811">
    <property type="entry name" value="DnaG"/>
    <property type="match status" value="1"/>
</dbReference>
<evidence type="ECO:0000313" key="16">
    <source>
        <dbReference type="Proteomes" id="UP001596143"/>
    </source>
</evidence>
<dbReference type="RefSeq" id="WP_270898119.1">
    <property type="nucleotide sequence ID" value="NZ_JBHSPF010000068.1"/>
</dbReference>
<keyword evidence="1 12" id="KW-0240">DNA-directed RNA polymerase</keyword>
<feature type="domain" description="Toprim" evidence="14">
    <location>
        <begin position="260"/>
        <end position="341"/>
    </location>
</feature>
<dbReference type="Pfam" id="PF01807">
    <property type="entry name" value="Zn_ribbon_DnaG"/>
    <property type="match status" value="1"/>
</dbReference>
<keyword evidence="7 12" id="KW-0863">Zinc-finger</keyword>
<dbReference type="InterPro" id="IPR030846">
    <property type="entry name" value="DnaG_bac"/>
</dbReference>
<dbReference type="SMART" id="SM00400">
    <property type="entry name" value="ZnF_CHCC"/>
    <property type="match status" value="1"/>
</dbReference>
<dbReference type="SMART" id="SM00493">
    <property type="entry name" value="TOPRIM"/>
    <property type="match status" value="1"/>
</dbReference>
<keyword evidence="16" id="KW-1185">Reference proteome</keyword>
<dbReference type="PROSITE" id="PS50880">
    <property type="entry name" value="TOPRIM"/>
    <property type="match status" value="1"/>
</dbReference>
<dbReference type="Proteomes" id="UP001596143">
    <property type="component" value="Unassembled WGS sequence"/>
</dbReference>
<dbReference type="InterPro" id="IPR006295">
    <property type="entry name" value="DNA_primase_DnaG"/>
</dbReference>
<keyword evidence="5 12" id="KW-0235">DNA replication</keyword>
<evidence type="ECO:0000256" key="9">
    <source>
        <dbReference type="ARBA" id="ARBA00022842"/>
    </source>
</evidence>
<keyword evidence="11 12" id="KW-0804">Transcription</keyword>
<dbReference type="EMBL" id="JBHSPF010000068">
    <property type="protein sequence ID" value="MFC5629724.1"/>
    <property type="molecule type" value="Genomic_DNA"/>
</dbReference>
<dbReference type="InterPro" id="IPR037068">
    <property type="entry name" value="DNA_primase_core_N_sf"/>
</dbReference>
<keyword evidence="10 12" id="KW-0238">DNA-binding</keyword>
<keyword evidence="6 12" id="KW-0479">Metal-binding</keyword>
<evidence type="ECO:0000313" key="15">
    <source>
        <dbReference type="EMBL" id="MFC5629724.1"/>
    </source>
</evidence>
<dbReference type="NCBIfam" id="TIGR01391">
    <property type="entry name" value="dnaG"/>
    <property type="match status" value="1"/>
</dbReference>
<comment type="catalytic activity">
    <reaction evidence="12">
        <text>ssDNA + n NTP = ssDNA/pppN(pN)n-1 hybrid + (n-1) diphosphate.</text>
        <dbReference type="EC" id="2.7.7.101"/>
    </reaction>
</comment>
<dbReference type="SUPFAM" id="SSF57783">
    <property type="entry name" value="Zinc beta-ribbon"/>
    <property type="match status" value="1"/>
</dbReference>
<comment type="cofactor">
    <cofactor evidence="12 13">
        <name>Zn(2+)</name>
        <dbReference type="ChEBI" id="CHEBI:29105"/>
    </cofactor>
    <text evidence="12 13">Binds 1 zinc ion per monomer.</text>
</comment>
<keyword evidence="8 12" id="KW-0862">Zinc</keyword>
<evidence type="ECO:0000256" key="4">
    <source>
        <dbReference type="ARBA" id="ARBA00022695"/>
    </source>
</evidence>
<dbReference type="SUPFAM" id="SSF56731">
    <property type="entry name" value="DNA primase core"/>
    <property type="match status" value="1"/>
</dbReference>
<dbReference type="Gene3D" id="6.10.140.360">
    <property type="match status" value="1"/>
</dbReference>
<dbReference type="HAMAP" id="MF_00974">
    <property type="entry name" value="DNA_primase_DnaG"/>
    <property type="match status" value="1"/>
</dbReference>
<evidence type="ECO:0000256" key="5">
    <source>
        <dbReference type="ARBA" id="ARBA00022705"/>
    </source>
</evidence>
<protein>
    <recommendedName>
        <fullName evidence="12 13">DNA primase</fullName>
        <ecNumber evidence="12">2.7.7.101</ecNumber>
    </recommendedName>
</protein>
<dbReference type="Gene3D" id="1.10.860.10">
    <property type="entry name" value="DNAb Helicase, Chain A"/>
    <property type="match status" value="1"/>
</dbReference>
<comment type="function">
    <text evidence="12 13">RNA polymerase that catalyzes the synthesis of short RNA molecules used as primers for DNA polymerase during DNA replication.</text>
</comment>
<organism evidence="15 16">
    <name type="scientific">Aliibacillus thermotolerans</name>
    <dbReference type="NCBI Taxonomy" id="1834418"/>
    <lineage>
        <taxon>Bacteria</taxon>
        <taxon>Bacillati</taxon>
        <taxon>Bacillota</taxon>
        <taxon>Bacilli</taxon>
        <taxon>Bacillales</taxon>
        <taxon>Bacillaceae</taxon>
        <taxon>Aliibacillus</taxon>
    </lineage>
</organism>
<evidence type="ECO:0000256" key="6">
    <source>
        <dbReference type="ARBA" id="ARBA00022723"/>
    </source>
</evidence>
<dbReference type="InterPro" id="IPR016136">
    <property type="entry name" value="DNA_helicase_N/primase_C"/>
</dbReference>